<feature type="transmembrane region" description="Helical" evidence="1">
    <location>
        <begin position="122"/>
        <end position="143"/>
    </location>
</feature>
<accession>A0A417YWG4</accession>
<evidence type="ECO:0000313" key="2">
    <source>
        <dbReference type="EMBL" id="RHW41695.1"/>
    </source>
</evidence>
<keyword evidence="1" id="KW-0812">Transmembrane</keyword>
<evidence type="ECO:0008006" key="4">
    <source>
        <dbReference type="Google" id="ProtNLM"/>
    </source>
</evidence>
<evidence type="ECO:0000313" key="3">
    <source>
        <dbReference type="Proteomes" id="UP000284416"/>
    </source>
</evidence>
<name>A0A417YWG4_9BACI</name>
<keyword evidence="1" id="KW-0472">Membrane</keyword>
<dbReference type="NCBIfam" id="NF041644">
    <property type="entry name" value="CBO0543_fam"/>
    <property type="match status" value="1"/>
</dbReference>
<reference evidence="2 3" key="1">
    <citation type="journal article" date="2017" name="Int. J. Syst. Evol. Microbiol.">
        <title>Bacillus notoginsengisoli sp. nov., a novel bacterium isolated from the rhizosphere of Panax notoginseng.</title>
        <authorList>
            <person name="Zhang M.Y."/>
            <person name="Cheng J."/>
            <person name="Cai Y."/>
            <person name="Zhang T.Y."/>
            <person name="Wu Y.Y."/>
            <person name="Manikprabhu D."/>
            <person name="Li W.J."/>
            <person name="Zhang Y.X."/>
        </authorList>
    </citation>
    <scope>NUCLEOTIDE SEQUENCE [LARGE SCALE GENOMIC DNA]</scope>
    <source>
        <strain evidence="2 3">JCM 30743</strain>
    </source>
</reference>
<dbReference type="Proteomes" id="UP000284416">
    <property type="component" value="Unassembled WGS sequence"/>
</dbReference>
<dbReference type="RefSeq" id="WP_118920277.1">
    <property type="nucleotide sequence ID" value="NZ_QWEG01000004.1"/>
</dbReference>
<dbReference type="EMBL" id="QWEG01000004">
    <property type="protein sequence ID" value="RHW41695.1"/>
    <property type="molecule type" value="Genomic_DNA"/>
</dbReference>
<dbReference type="AlphaFoldDB" id="A0A417YWG4"/>
<proteinExistence type="predicted"/>
<gene>
    <name evidence="2" type="ORF">D1B31_08260</name>
</gene>
<keyword evidence="1" id="KW-1133">Transmembrane helix</keyword>
<dbReference type="OrthoDB" id="2851062at2"/>
<protein>
    <recommendedName>
        <fullName evidence="4">Rod shape-determining protein MreD</fullName>
    </recommendedName>
</protein>
<comment type="caution">
    <text evidence="2">The sequence shown here is derived from an EMBL/GenBank/DDBJ whole genome shotgun (WGS) entry which is preliminary data.</text>
</comment>
<dbReference type="InterPro" id="IPR048147">
    <property type="entry name" value="CBO0543-like"/>
</dbReference>
<feature type="transmembrane region" description="Helical" evidence="1">
    <location>
        <begin position="92"/>
        <end position="110"/>
    </location>
</feature>
<organism evidence="2 3">
    <name type="scientific">Neobacillus notoginsengisoli</name>
    <dbReference type="NCBI Taxonomy" id="1578198"/>
    <lineage>
        <taxon>Bacteria</taxon>
        <taxon>Bacillati</taxon>
        <taxon>Bacillota</taxon>
        <taxon>Bacilli</taxon>
        <taxon>Bacillales</taxon>
        <taxon>Bacillaceae</taxon>
        <taxon>Neobacillus</taxon>
    </lineage>
</organism>
<evidence type="ECO:0000256" key="1">
    <source>
        <dbReference type="SAM" id="Phobius"/>
    </source>
</evidence>
<keyword evidence="3" id="KW-1185">Reference proteome</keyword>
<sequence length="149" mass="17511">MVIITITAFVLIAAIIFIPKRISYLEMYTTSLFAAFLGSFVDLYLDVKLHLYGFLTKGVNWGYIFILLIIYPAANILYLNFYPYQSRMGKKALYIISWSLVILCFEYFALQTKIFYYGNWRLGYSAILYPFILMLLTLNHSFIRKLSRN</sequence>
<feature type="transmembrane region" description="Helical" evidence="1">
    <location>
        <begin position="61"/>
        <end position="80"/>
    </location>
</feature>
<feature type="transmembrane region" description="Helical" evidence="1">
    <location>
        <begin position="6"/>
        <end position="25"/>
    </location>
</feature>